<feature type="compositionally biased region" description="Basic and acidic residues" evidence="1">
    <location>
        <begin position="151"/>
        <end position="167"/>
    </location>
</feature>
<keyword evidence="2" id="KW-0812">Transmembrane</keyword>
<accession>A0A372ZKF6</accession>
<dbReference type="AlphaFoldDB" id="A0A372ZKF6"/>
<dbReference type="EMBL" id="QVIG01000002">
    <property type="protein sequence ID" value="RGD55950.1"/>
    <property type="molecule type" value="Genomic_DNA"/>
</dbReference>
<dbReference type="RefSeq" id="WP_147409303.1">
    <property type="nucleotide sequence ID" value="NZ_QVIG01000002.1"/>
</dbReference>
<feature type="region of interest" description="Disordered" evidence="1">
    <location>
        <begin position="151"/>
        <end position="172"/>
    </location>
</feature>
<protein>
    <submittedName>
        <fullName evidence="3">Uncharacterized protein</fullName>
    </submittedName>
</protein>
<evidence type="ECO:0000313" key="4">
    <source>
        <dbReference type="Proteomes" id="UP000263377"/>
    </source>
</evidence>
<evidence type="ECO:0000256" key="2">
    <source>
        <dbReference type="SAM" id="Phobius"/>
    </source>
</evidence>
<feature type="transmembrane region" description="Helical" evidence="2">
    <location>
        <begin position="70"/>
        <end position="91"/>
    </location>
</feature>
<name>A0A372ZKF6_9ACTN</name>
<proteinExistence type="predicted"/>
<evidence type="ECO:0000256" key="1">
    <source>
        <dbReference type="SAM" id="MobiDB-lite"/>
    </source>
</evidence>
<keyword evidence="2" id="KW-0472">Membrane</keyword>
<organism evidence="3 4">
    <name type="scientific">Kitasatospora xanthocidica</name>
    <dbReference type="NCBI Taxonomy" id="83382"/>
    <lineage>
        <taxon>Bacteria</taxon>
        <taxon>Bacillati</taxon>
        <taxon>Actinomycetota</taxon>
        <taxon>Actinomycetes</taxon>
        <taxon>Kitasatosporales</taxon>
        <taxon>Streptomycetaceae</taxon>
        <taxon>Kitasatospora</taxon>
    </lineage>
</organism>
<dbReference type="Proteomes" id="UP000263377">
    <property type="component" value="Unassembled WGS sequence"/>
</dbReference>
<keyword evidence="2" id="KW-1133">Transmembrane helix</keyword>
<feature type="transmembrane region" description="Helical" evidence="2">
    <location>
        <begin position="184"/>
        <end position="209"/>
    </location>
</feature>
<reference evidence="3 4" key="1">
    <citation type="submission" date="2018-08" db="EMBL/GenBank/DDBJ databases">
        <title>Diversity &amp; Physiological Properties of Lignin-Decomposing Actinobacteria from Soil.</title>
        <authorList>
            <person name="Roh S.G."/>
            <person name="Kim S.B."/>
        </authorList>
    </citation>
    <scope>NUCLEOTIDE SEQUENCE [LARGE SCALE GENOMIC DNA]</scope>
    <source>
        <strain evidence="3 4">MMS17-GH009</strain>
    </source>
</reference>
<gene>
    <name evidence="3" type="ORF">DR950_37090</name>
</gene>
<comment type="caution">
    <text evidence="3">The sequence shown here is derived from an EMBL/GenBank/DDBJ whole genome shotgun (WGS) entry which is preliminary data.</text>
</comment>
<feature type="transmembrane region" description="Helical" evidence="2">
    <location>
        <begin position="45"/>
        <end position="63"/>
    </location>
</feature>
<keyword evidence="4" id="KW-1185">Reference proteome</keyword>
<evidence type="ECO:0000313" key="3">
    <source>
        <dbReference type="EMBL" id="RGD55950.1"/>
    </source>
</evidence>
<sequence length="223" mass="23626">MSKWSTLQRACVLVALAAALVAAVVGGLAAWQWVFDDPGWLSWHGWVFGAALLTGAAASGPFLRYEVSPGAVVGIGLFLLVPPLVGVLMAASATDDIRSWMRTDKAVTATLSGCHVSGSETLESDRGPIGSIDVYSCTYRWTAAGQDWEQVRRSRDGDHPDGHREQVWADGSTGEVAEHRPVRIGMGILVALACLVGTVLVWGGQALLLHETGLLGRRRPAGA</sequence>